<dbReference type="Pfam" id="PF07681">
    <property type="entry name" value="DoxX"/>
    <property type="match status" value="1"/>
</dbReference>
<evidence type="ECO:0000313" key="8">
    <source>
        <dbReference type="EMBL" id="GAT13629.1"/>
    </source>
</evidence>
<comment type="similarity">
    <text evidence="2">Belongs to the DoxX family.</text>
</comment>
<accession>A0A124E7U2</accession>
<evidence type="ECO:0000313" key="9">
    <source>
        <dbReference type="Proteomes" id="UP000069654"/>
    </source>
</evidence>
<gene>
    <name evidence="8" type="ORF">RMCT_0600</name>
</gene>
<evidence type="ECO:0000256" key="6">
    <source>
        <dbReference type="ARBA" id="ARBA00023136"/>
    </source>
</evidence>
<evidence type="ECO:0000256" key="5">
    <source>
        <dbReference type="ARBA" id="ARBA00022989"/>
    </source>
</evidence>
<name>A0A124E7U2_MYCTH</name>
<dbReference type="InterPro" id="IPR051907">
    <property type="entry name" value="DoxX-like_oxidoreductase"/>
</dbReference>
<dbReference type="RefSeq" id="WP_003928090.1">
    <property type="nucleotide sequence ID" value="NZ_BCTB01000003.1"/>
</dbReference>
<feature type="transmembrane region" description="Helical" evidence="7">
    <location>
        <begin position="109"/>
        <end position="131"/>
    </location>
</feature>
<proteinExistence type="inferred from homology"/>
<reference evidence="8 9" key="1">
    <citation type="journal article" date="2016" name="Genome Announc.">
        <title>Draft Genome Sequences of Five Rapidly Growing Mycobacterium Species, M. thermoresistibile, M. fortuitum subsp. acetamidolyticum, M. canariasense, M. brisbanense, and M. novocastrense.</title>
        <authorList>
            <person name="Katahira K."/>
            <person name="Ogura Y."/>
            <person name="Gotoh Y."/>
            <person name="Hayashi T."/>
        </authorList>
    </citation>
    <scope>NUCLEOTIDE SEQUENCE [LARGE SCALE GENOMIC DNA]</scope>
    <source>
        <strain evidence="8 9">JCM6362</strain>
    </source>
</reference>
<dbReference type="PANTHER" id="PTHR33452">
    <property type="entry name" value="OXIDOREDUCTASE CATD-RELATED"/>
    <property type="match status" value="1"/>
</dbReference>
<evidence type="ECO:0000256" key="4">
    <source>
        <dbReference type="ARBA" id="ARBA00022692"/>
    </source>
</evidence>
<dbReference type="OrthoDB" id="329282at2"/>
<evidence type="ECO:0000256" key="2">
    <source>
        <dbReference type="ARBA" id="ARBA00006679"/>
    </source>
</evidence>
<keyword evidence="3" id="KW-1003">Cell membrane</keyword>
<feature type="transmembrane region" description="Helical" evidence="7">
    <location>
        <begin position="6"/>
        <end position="24"/>
    </location>
</feature>
<dbReference type="Proteomes" id="UP000069654">
    <property type="component" value="Unassembled WGS sequence"/>
</dbReference>
<evidence type="ECO:0000256" key="3">
    <source>
        <dbReference type="ARBA" id="ARBA00022475"/>
    </source>
</evidence>
<feature type="transmembrane region" description="Helical" evidence="7">
    <location>
        <begin position="68"/>
        <end position="88"/>
    </location>
</feature>
<dbReference type="OMA" id="WGGVMKL"/>
<comment type="caution">
    <text evidence="8">The sequence shown here is derived from an EMBL/GenBank/DDBJ whole genome shotgun (WGS) entry which is preliminary data.</text>
</comment>
<reference evidence="9" key="2">
    <citation type="submission" date="2016-02" db="EMBL/GenBank/DDBJ databases">
        <title>Draft genome sequence of five rapidly growing Mycobacterium species.</title>
        <authorList>
            <person name="Katahira K."/>
            <person name="Gotou Y."/>
            <person name="Iida K."/>
            <person name="Ogura Y."/>
            <person name="Hayashi T."/>
        </authorList>
    </citation>
    <scope>NUCLEOTIDE SEQUENCE [LARGE SCALE GENOMIC DNA]</scope>
    <source>
        <strain evidence="9">JCM6362</strain>
    </source>
</reference>
<protein>
    <submittedName>
        <fullName evidence="8">DoxX family protein</fullName>
    </submittedName>
</protein>
<feature type="transmembrane region" description="Helical" evidence="7">
    <location>
        <begin position="44"/>
        <end position="62"/>
    </location>
</feature>
<dbReference type="STRING" id="1797.RMCT_0600"/>
<keyword evidence="6 7" id="KW-0472">Membrane</keyword>
<dbReference type="GO" id="GO:0005886">
    <property type="term" value="C:plasma membrane"/>
    <property type="evidence" value="ECO:0007669"/>
    <property type="project" value="UniProtKB-SubCell"/>
</dbReference>
<dbReference type="InterPro" id="IPR032808">
    <property type="entry name" value="DoxX"/>
</dbReference>
<dbReference type="AlphaFoldDB" id="A0A124E7U2"/>
<comment type="subcellular location">
    <subcellularLocation>
        <location evidence="1">Cell membrane</location>
        <topology evidence="1">Multi-pass membrane protein</topology>
    </subcellularLocation>
</comment>
<dbReference type="EMBL" id="BCTB01000003">
    <property type="protein sequence ID" value="GAT13629.1"/>
    <property type="molecule type" value="Genomic_DNA"/>
</dbReference>
<evidence type="ECO:0000256" key="7">
    <source>
        <dbReference type="SAM" id="Phobius"/>
    </source>
</evidence>
<evidence type="ECO:0000256" key="1">
    <source>
        <dbReference type="ARBA" id="ARBA00004651"/>
    </source>
</evidence>
<organism evidence="8 9">
    <name type="scientific">Mycolicibacterium thermoresistibile</name>
    <name type="common">Mycobacterium thermoresistibile</name>
    <dbReference type="NCBI Taxonomy" id="1797"/>
    <lineage>
        <taxon>Bacteria</taxon>
        <taxon>Bacillati</taxon>
        <taxon>Actinomycetota</taxon>
        <taxon>Actinomycetes</taxon>
        <taxon>Mycobacteriales</taxon>
        <taxon>Mycobacteriaceae</taxon>
        <taxon>Mycolicibacterium</taxon>
    </lineage>
</organism>
<keyword evidence="5 7" id="KW-1133">Transmembrane helix</keyword>
<sequence length="137" mass="14456">MDLVILIGRILFALVFVGGAVGHFSNASGMSAYTESMGLRPGRLFVLGSGLWTLIAGIMIILGVWMDLAALMLAIFLVLAAVLIHRFWSVPDADAKMNEQVHFNKNLSLAGGALILFGFVVSAGDGLGYSLTGPLFG</sequence>
<keyword evidence="4 7" id="KW-0812">Transmembrane</keyword>
<dbReference type="PANTHER" id="PTHR33452:SF1">
    <property type="entry name" value="INNER MEMBRANE PROTEIN YPHA-RELATED"/>
    <property type="match status" value="1"/>
</dbReference>